<dbReference type="OMA" id="HASHMDE"/>
<proteinExistence type="inferred from homology"/>
<protein>
    <submittedName>
        <fullName evidence="3">Pre-mRNA-splicing factor CWC26</fullName>
    </submittedName>
</protein>
<dbReference type="OrthoDB" id="6022at2759"/>
<dbReference type="GO" id="GO:0000398">
    <property type="term" value="P:mRNA splicing, via spliceosome"/>
    <property type="evidence" value="ECO:0007669"/>
    <property type="project" value="TreeGrafter"/>
</dbReference>
<dbReference type="GO" id="GO:0005684">
    <property type="term" value="C:U2-type spliceosomal complex"/>
    <property type="evidence" value="ECO:0007669"/>
    <property type="project" value="TreeGrafter"/>
</dbReference>
<sequence length="263" mass="30189">MSVIVGIEGCTNFGCAETKALEADGFFEWPLPTGHRPTVPNGDGHVVERLGLQAERSGTPACRRDPAVKEASRELLIASSAMAAASSGRGAETVYRNRDGKRIEREEWVDLQQKKRKKRVSEYPEQELEWGGGLKQRNNTEEEKAEVSRIAAQPFARFEPDEKYMKELKARQDWNDPMRKFEEQEVTAPKLQGKAAAEAQPRAVERPKCPHPPWQNRYEILPGYRWDGKVRGNGFEKEYFHTKNQREFERADAWRREMANDDN</sequence>
<dbReference type="PANTHER" id="PTHR31809:SF0">
    <property type="entry name" value="BUD13 HOMOLOG"/>
    <property type="match status" value="1"/>
</dbReference>
<dbReference type="GO" id="GO:0003723">
    <property type="term" value="F:RNA binding"/>
    <property type="evidence" value="ECO:0007669"/>
    <property type="project" value="TreeGrafter"/>
</dbReference>
<evidence type="ECO:0000256" key="1">
    <source>
        <dbReference type="ARBA" id="ARBA00011069"/>
    </source>
</evidence>
<dbReference type="EMBL" id="LSRX01000234">
    <property type="protein sequence ID" value="OLQ03511.1"/>
    <property type="molecule type" value="Genomic_DNA"/>
</dbReference>
<comment type="caution">
    <text evidence="3">The sequence shown here is derived from an EMBL/GenBank/DDBJ whole genome shotgun (WGS) entry which is preliminary data.</text>
</comment>
<gene>
    <name evidence="3" type="primary">CWC26</name>
    <name evidence="3" type="ORF">AK812_SmicGene13530</name>
</gene>
<evidence type="ECO:0000256" key="2">
    <source>
        <dbReference type="SAM" id="MobiDB-lite"/>
    </source>
</evidence>
<dbReference type="Proteomes" id="UP000186817">
    <property type="component" value="Unassembled WGS sequence"/>
</dbReference>
<evidence type="ECO:0000313" key="3">
    <source>
        <dbReference type="EMBL" id="OLQ03511.1"/>
    </source>
</evidence>
<dbReference type="InterPro" id="IPR051112">
    <property type="entry name" value="CWC26_splicing_factor"/>
</dbReference>
<reference evidence="3 4" key="1">
    <citation type="submission" date="2016-02" db="EMBL/GenBank/DDBJ databases">
        <title>Genome analysis of coral dinoflagellate symbionts highlights evolutionary adaptations to a symbiotic lifestyle.</title>
        <authorList>
            <person name="Aranda M."/>
            <person name="Li Y."/>
            <person name="Liew Y.J."/>
            <person name="Baumgarten S."/>
            <person name="Simakov O."/>
            <person name="Wilson M."/>
            <person name="Piel J."/>
            <person name="Ashoor H."/>
            <person name="Bougouffa S."/>
            <person name="Bajic V.B."/>
            <person name="Ryu T."/>
            <person name="Ravasi T."/>
            <person name="Bayer T."/>
            <person name="Micklem G."/>
            <person name="Kim H."/>
            <person name="Bhak J."/>
            <person name="Lajeunesse T.C."/>
            <person name="Voolstra C.R."/>
        </authorList>
    </citation>
    <scope>NUCLEOTIDE SEQUENCE [LARGE SCALE GENOMIC DNA]</scope>
    <source>
        <strain evidence="3 4">CCMP2467</strain>
    </source>
</reference>
<organism evidence="3 4">
    <name type="scientific">Symbiodinium microadriaticum</name>
    <name type="common">Dinoflagellate</name>
    <name type="synonym">Zooxanthella microadriatica</name>
    <dbReference type="NCBI Taxonomy" id="2951"/>
    <lineage>
        <taxon>Eukaryota</taxon>
        <taxon>Sar</taxon>
        <taxon>Alveolata</taxon>
        <taxon>Dinophyceae</taxon>
        <taxon>Suessiales</taxon>
        <taxon>Symbiodiniaceae</taxon>
        <taxon>Symbiodinium</taxon>
    </lineage>
</organism>
<name>A0A1Q9E7X8_SYMMI</name>
<dbReference type="PANTHER" id="PTHR31809">
    <property type="entry name" value="BUD13 HOMOLOG"/>
    <property type="match status" value="1"/>
</dbReference>
<keyword evidence="4" id="KW-1185">Reference proteome</keyword>
<comment type="similarity">
    <text evidence="1">Belongs to the CWC26 family.</text>
</comment>
<feature type="region of interest" description="Disordered" evidence="2">
    <location>
        <begin position="184"/>
        <end position="214"/>
    </location>
</feature>
<dbReference type="GO" id="GO:0070274">
    <property type="term" value="C:RES complex"/>
    <property type="evidence" value="ECO:0007669"/>
    <property type="project" value="TreeGrafter"/>
</dbReference>
<dbReference type="Pfam" id="PF09736">
    <property type="entry name" value="Bud13"/>
    <property type="match status" value="1"/>
</dbReference>
<dbReference type="AlphaFoldDB" id="A0A1Q9E7X8"/>
<evidence type="ECO:0000313" key="4">
    <source>
        <dbReference type="Proteomes" id="UP000186817"/>
    </source>
</evidence>
<dbReference type="InterPro" id="IPR018609">
    <property type="entry name" value="Bud13"/>
</dbReference>
<accession>A0A1Q9E7X8</accession>